<dbReference type="RefSeq" id="XP_009544787.1">
    <property type="nucleotide sequence ID" value="XM_009546492.1"/>
</dbReference>
<accession>W4K9G5</accession>
<gene>
    <name evidence="1" type="ORF">HETIRDRAFT_108769</name>
</gene>
<proteinExistence type="predicted"/>
<dbReference type="AlphaFoldDB" id="W4K9G5"/>
<evidence type="ECO:0000313" key="2">
    <source>
        <dbReference type="Proteomes" id="UP000030671"/>
    </source>
</evidence>
<name>W4K9G5_HETIT</name>
<protein>
    <submittedName>
        <fullName evidence="1">Uncharacterized protein</fullName>
    </submittedName>
</protein>
<organism evidence="1 2">
    <name type="scientific">Heterobasidion irregulare (strain TC 32-1)</name>
    <dbReference type="NCBI Taxonomy" id="747525"/>
    <lineage>
        <taxon>Eukaryota</taxon>
        <taxon>Fungi</taxon>
        <taxon>Dikarya</taxon>
        <taxon>Basidiomycota</taxon>
        <taxon>Agaricomycotina</taxon>
        <taxon>Agaricomycetes</taxon>
        <taxon>Russulales</taxon>
        <taxon>Bondarzewiaceae</taxon>
        <taxon>Heterobasidion</taxon>
        <taxon>Heterobasidion annosum species complex</taxon>
    </lineage>
</organism>
<dbReference type="InParanoid" id="W4K9G5"/>
<dbReference type="GeneID" id="20666386"/>
<keyword evidence="2" id="KW-1185">Reference proteome</keyword>
<reference evidence="1 2" key="1">
    <citation type="journal article" date="2012" name="New Phytol.">
        <title>Insight into trade-off between wood decay and parasitism from the genome of a fungal forest pathogen.</title>
        <authorList>
            <person name="Olson A."/>
            <person name="Aerts A."/>
            <person name="Asiegbu F."/>
            <person name="Belbahri L."/>
            <person name="Bouzid O."/>
            <person name="Broberg A."/>
            <person name="Canback B."/>
            <person name="Coutinho P.M."/>
            <person name="Cullen D."/>
            <person name="Dalman K."/>
            <person name="Deflorio G."/>
            <person name="van Diepen L.T."/>
            <person name="Dunand C."/>
            <person name="Duplessis S."/>
            <person name="Durling M."/>
            <person name="Gonthier P."/>
            <person name="Grimwood J."/>
            <person name="Fossdal C.G."/>
            <person name="Hansson D."/>
            <person name="Henrissat B."/>
            <person name="Hietala A."/>
            <person name="Himmelstrand K."/>
            <person name="Hoffmeister D."/>
            <person name="Hogberg N."/>
            <person name="James T.Y."/>
            <person name="Karlsson M."/>
            <person name="Kohler A."/>
            <person name="Kues U."/>
            <person name="Lee Y.H."/>
            <person name="Lin Y.C."/>
            <person name="Lind M."/>
            <person name="Lindquist E."/>
            <person name="Lombard V."/>
            <person name="Lucas S."/>
            <person name="Lunden K."/>
            <person name="Morin E."/>
            <person name="Murat C."/>
            <person name="Park J."/>
            <person name="Raffaello T."/>
            <person name="Rouze P."/>
            <person name="Salamov A."/>
            <person name="Schmutz J."/>
            <person name="Solheim H."/>
            <person name="Stahlberg J."/>
            <person name="Velez H."/>
            <person name="de Vries R.P."/>
            <person name="Wiebenga A."/>
            <person name="Woodward S."/>
            <person name="Yakovlev I."/>
            <person name="Garbelotto M."/>
            <person name="Martin F."/>
            <person name="Grigoriev I.V."/>
            <person name="Stenlid J."/>
        </authorList>
    </citation>
    <scope>NUCLEOTIDE SEQUENCE [LARGE SCALE GENOMIC DNA]</scope>
    <source>
        <strain evidence="1 2">TC 32-1</strain>
    </source>
</reference>
<dbReference type="EMBL" id="KI925457">
    <property type="protein sequence ID" value="ETW82423.1"/>
    <property type="molecule type" value="Genomic_DNA"/>
</dbReference>
<dbReference type="HOGENOM" id="CLU_2413519_0_0_1"/>
<dbReference type="KEGG" id="hir:HETIRDRAFT_108769"/>
<dbReference type="Proteomes" id="UP000030671">
    <property type="component" value="Unassembled WGS sequence"/>
</dbReference>
<evidence type="ECO:0000313" key="1">
    <source>
        <dbReference type="EMBL" id="ETW82423.1"/>
    </source>
</evidence>
<sequence>MARCLRAAATAAFYERYVFATVNMDESLVSARILEGLTFPFPTPSLSSSTPTPPLTPVSFPCATTMSAAEAFCSTNAPTPTLPDNAPSIVTV</sequence>